<evidence type="ECO:0000259" key="5">
    <source>
        <dbReference type="SMART" id="SM00856"/>
    </source>
</evidence>
<reference evidence="6 7" key="1">
    <citation type="submission" date="2024-04" db="EMBL/GenBank/DDBJ databases">
        <authorList>
            <person name="Fracassetti M."/>
        </authorList>
    </citation>
    <scope>NUCLEOTIDE SEQUENCE [LARGE SCALE GENOMIC DNA]</scope>
</reference>
<evidence type="ECO:0000313" key="6">
    <source>
        <dbReference type="EMBL" id="CAL1403691.1"/>
    </source>
</evidence>
<accession>A0AAV2FZ88</accession>
<evidence type="ECO:0000256" key="3">
    <source>
        <dbReference type="ARBA" id="ARBA00038471"/>
    </source>
</evidence>
<dbReference type="SMART" id="SM00856">
    <property type="entry name" value="PMEI"/>
    <property type="match status" value="1"/>
</dbReference>
<organism evidence="6 7">
    <name type="scientific">Linum trigynum</name>
    <dbReference type="NCBI Taxonomy" id="586398"/>
    <lineage>
        <taxon>Eukaryota</taxon>
        <taxon>Viridiplantae</taxon>
        <taxon>Streptophyta</taxon>
        <taxon>Embryophyta</taxon>
        <taxon>Tracheophyta</taxon>
        <taxon>Spermatophyta</taxon>
        <taxon>Magnoliopsida</taxon>
        <taxon>eudicotyledons</taxon>
        <taxon>Gunneridae</taxon>
        <taxon>Pentapetalae</taxon>
        <taxon>rosids</taxon>
        <taxon>fabids</taxon>
        <taxon>Malpighiales</taxon>
        <taxon>Linaceae</taxon>
        <taxon>Linum</taxon>
    </lineage>
</organism>
<dbReference type="GO" id="GO:0004857">
    <property type="term" value="F:enzyme inhibitor activity"/>
    <property type="evidence" value="ECO:0007669"/>
    <property type="project" value="InterPro"/>
</dbReference>
<dbReference type="PANTHER" id="PTHR35357">
    <property type="entry name" value="OS02G0537100 PROTEIN"/>
    <property type="match status" value="1"/>
</dbReference>
<protein>
    <recommendedName>
        <fullName evidence="5">Pectinesterase inhibitor domain-containing protein</fullName>
    </recommendedName>
</protein>
<dbReference type="Pfam" id="PF04043">
    <property type="entry name" value="PMEI"/>
    <property type="match status" value="1"/>
</dbReference>
<dbReference type="NCBIfam" id="TIGR01614">
    <property type="entry name" value="PME_inhib"/>
    <property type="match status" value="1"/>
</dbReference>
<evidence type="ECO:0000256" key="4">
    <source>
        <dbReference type="SAM" id="SignalP"/>
    </source>
</evidence>
<evidence type="ECO:0000313" key="7">
    <source>
        <dbReference type="Proteomes" id="UP001497516"/>
    </source>
</evidence>
<sequence>MDFANLFFLLLLSLTPFPHRRHHPLTLAGADPTLIETTCKTTKHYDLCLSSLKSNTTSSTADVKGLALIMIGIGTANATATSSYLTSQLPAAAATTATKNGSRNAAVLKRAVLKECADKYTYAGAALQGAVDDVGMEEYDYASMHVMAAADYPSACHNAFRRYNGLLVYPPELGRREDGLRRICDVVLGIIDLLINVGGN</sequence>
<evidence type="ECO:0000256" key="1">
    <source>
        <dbReference type="ARBA" id="ARBA00022729"/>
    </source>
</evidence>
<dbReference type="CDD" id="cd14859">
    <property type="entry name" value="PMEI_like"/>
    <property type="match status" value="1"/>
</dbReference>
<keyword evidence="7" id="KW-1185">Reference proteome</keyword>
<dbReference type="InterPro" id="IPR006501">
    <property type="entry name" value="Pectinesterase_inhib_dom"/>
</dbReference>
<dbReference type="Proteomes" id="UP001497516">
    <property type="component" value="Chromosome 7"/>
</dbReference>
<dbReference type="EMBL" id="OZ034820">
    <property type="protein sequence ID" value="CAL1403691.1"/>
    <property type="molecule type" value="Genomic_DNA"/>
</dbReference>
<comment type="similarity">
    <text evidence="3">Belongs to the PMEI family.</text>
</comment>
<evidence type="ECO:0000256" key="2">
    <source>
        <dbReference type="ARBA" id="ARBA00023157"/>
    </source>
</evidence>
<gene>
    <name evidence="6" type="ORF">LTRI10_LOCUS43601</name>
</gene>
<feature type="chain" id="PRO_5043438583" description="Pectinesterase inhibitor domain-containing protein" evidence="4">
    <location>
        <begin position="21"/>
        <end position="200"/>
    </location>
</feature>
<keyword evidence="1 4" id="KW-0732">Signal</keyword>
<keyword evidence="2" id="KW-1015">Disulfide bond</keyword>
<dbReference type="SUPFAM" id="SSF101148">
    <property type="entry name" value="Plant invertase/pectin methylesterase inhibitor"/>
    <property type="match status" value="1"/>
</dbReference>
<dbReference type="AlphaFoldDB" id="A0AAV2FZ88"/>
<dbReference type="InterPro" id="IPR035513">
    <property type="entry name" value="Invertase/methylesterase_inhib"/>
</dbReference>
<feature type="signal peptide" evidence="4">
    <location>
        <begin position="1"/>
        <end position="20"/>
    </location>
</feature>
<name>A0AAV2FZ88_9ROSI</name>
<feature type="domain" description="Pectinesterase inhibitor" evidence="5">
    <location>
        <begin position="30"/>
        <end position="190"/>
    </location>
</feature>
<dbReference type="Gene3D" id="1.20.140.40">
    <property type="entry name" value="Invertase/pectin methylesterase inhibitor family protein"/>
    <property type="match status" value="1"/>
</dbReference>
<dbReference type="PANTHER" id="PTHR35357:SF8">
    <property type="entry name" value="OS01G0111000 PROTEIN"/>
    <property type="match status" value="1"/>
</dbReference>
<proteinExistence type="inferred from homology"/>